<feature type="transmembrane region" description="Helical" evidence="1">
    <location>
        <begin position="36"/>
        <end position="53"/>
    </location>
</feature>
<feature type="transmembrane region" description="Helical" evidence="1">
    <location>
        <begin position="195"/>
        <end position="212"/>
    </location>
</feature>
<name>A0ABY1Q7K5_9BACT</name>
<dbReference type="PANTHER" id="PTHR37422">
    <property type="entry name" value="TEICHURONIC ACID BIOSYNTHESIS PROTEIN TUAE"/>
    <property type="match status" value="1"/>
</dbReference>
<feature type="transmembrane region" description="Helical" evidence="1">
    <location>
        <begin position="124"/>
        <end position="142"/>
    </location>
</feature>
<dbReference type="InterPro" id="IPR051533">
    <property type="entry name" value="WaaL-like"/>
</dbReference>
<gene>
    <name evidence="2" type="ORF">SAMN06265222_107228</name>
</gene>
<feature type="transmembrane region" description="Helical" evidence="1">
    <location>
        <begin position="154"/>
        <end position="175"/>
    </location>
</feature>
<evidence type="ECO:0000313" key="2">
    <source>
        <dbReference type="EMBL" id="SMP62088.1"/>
    </source>
</evidence>
<comment type="caution">
    <text evidence="2">The sequence shown here is derived from an EMBL/GenBank/DDBJ whole genome shotgun (WGS) entry which is preliminary data.</text>
</comment>
<proteinExistence type="predicted"/>
<dbReference type="EMBL" id="FXUG01000007">
    <property type="protein sequence ID" value="SMP62088.1"/>
    <property type="molecule type" value="Genomic_DNA"/>
</dbReference>
<feature type="transmembrane region" description="Helical" evidence="1">
    <location>
        <begin position="261"/>
        <end position="280"/>
    </location>
</feature>
<feature type="transmembrane region" description="Helical" evidence="1">
    <location>
        <begin position="379"/>
        <end position="412"/>
    </location>
</feature>
<dbReference type="Proteomes" id="UP001158067">
    <property type="component" value="Unassembled WGS sequence"/>
</dbReference>
<evidence type="ECO:0000256" key="1">
    <source>
        <dbReference type="SAM" id="Phobius"/>
    </source>
</evidence>
<sequence>MHQLNTLIELLASPLGVGGVTAMGAVLVLASRSPRLAIWTLALPLFVSTFGKYRFIKSPYVFPLNYLEAYSRPLFALLLVLLLLIFYTSNHVRTRFRAQRSSVIFFIFQLYFAALMIFNDVENGLLSVPIFSLSFLAAVLLYNQLRTDQWRMLFVETIAGCGAIFTLACTYQWLLAPQNSVWAGRFIGITSNSQHTAQFLALFIIPSVYLACSTLQHATIRNVLWMCIAMECGLLLYTGSRTGILMTLLPLCVMFRHRSRYLAFAAIGLAVVVVLAVLFVPETQVAAERLTSTQDTRSVLFTKLWHQFLENPLFGKMATMTFLGIKRVQIQENSYLMVASMMGVLGICIFGAFLATVGGAMRKLYSYPNPTGKPQFRDFILASLVSILAGAFFEGFLFAIVGPCYLLLYLYAAMAEDLAQEPVPNLKRSAMQPSLPIRPPVYPKDVASA</sequence>
<keyword evidence="1" id="KW-0812">Transmembrane</keyword>
<feature type="transmembrane region" description="Helical" evidence="1">
    <location>
        <begin position="101"/>
        <end position="118"/>
    </location>
</feature>
<protein>
    <recommendedName>
        <fullName evidence="4">O-antigen ligase domain-containing protein</fullName>
    </recommendedName>
</protein>
<feature type="transmembrane region" description="Helical" evidence="1">
    <location>
        <begin position="224"/>
        <end position="249"/>
    </location>
</feature>
<reference evidence="2 3" key="1">
    <citation type="submission" date="2017-05" db="EMBL/GenBank/DDBJ databases">
        <authorList>
            <person name="Varghese N."/>
            <person name="Submissions S."/>
        </authorList>
    </citation>
    <scope>NUCLEOTIDE SEQUENCE [LARGE SCALE GENOMIC DNA]</scope>
    <source>
        <strain evidence="2 3">DSM 25457</strain>
    </source>
</reference>
<feature type="transmembrane region" description="Helical" evidence="1">
    <location>
        <begin position="6"/>
        <end position="29"/>
    </location>
</feature>
<accession>A0ABY1Q7K5</accession>
<keyword evidence="1" id="KW-0472">Membrane</keyword>
<feature type="transmembrane region" description="Helical" evidence="1">
    <location>
        <begin position="73"/>
        <end position="89"/>
    </location>
</feature>
<feature type="transmembrane region" description="Helical" evidence="1">
    <location>
        <begin position="335"/>
        <end position="359"/>
    </location>
</feature>
<keyword evidence="1" id="KW-1133">Transmembrane helix</keyword>
<evidence type="ECO:0008006" key="4">
    <source>
        <dbReference type="Google" id="ProtNLM"/>
    </source>
</evidence>
<dbReference type="PANTHER" id="PTHR37422:SF13">
    <property type="entry name" value="LIPOPOLYSACCHARIDE BIOSYNTHESIS PROTEIN PA4999-RELATED"/>
    <property type="match status" value="1"/>
</dbReference>
<evidence type="ECO:0000313" key="3">
    <source>
        <dbReference type="Proteomes" id="UP001158067"/>
    </source>
</evidence>
<keyword evidence="3" id="KW-1185">Reference proteome</keyword>
<organism evidence="2 3">
    <name type="scientific">Neorhodopirellula lusitana</name>
    <dbReference type="NCBI Taxonomy" id="445327"/>
    <lineage>
        <taxon>Bacteria</taxon>
        <taxon>Pseudomonadati</taxon>
        <taxon>Planctomycetota</taxon>
        <taxon>Planctomycetia</taxon>
        <taxon>Pirellulales</taxon>
        <taxon>Pirellulaceae</taxon>
        <taxon>Neorhodopirellula</taxon>
    </lineage>
</organism>